<evidence type="ECO:0000256" key="2">
    <source>
        <dbReference type="ARBA" id="ARBA00023125"/>
    </source>
</evidence>
<keyword evidence="1" id="KW-0805">Transcription regulation</keyword>
<dbReference type="PROSITE" id="PS00622">
    <property type="entry name" value="HTH_LUXR_1"/>
    <property type="match status" value="1"/>
</dbReference>
<dbReference type="PANTHER" id="PTHR44688:SF16">
    <property type="entry name" value="DNA-BINDING TRANSCRIPTIONAL ACTIVATOR DEVR_DOSR"/>
    <property type="match status" value="1"/>
</dbReference>
<organism evidence="5 6">
    <name type="scientific">Parasedimentitalea denitrificans</name>
    <dbReference type="NCBI Taxonomy" id="2211118"/>
    <lineage>
        <taxon>Bacteria</taxon>
        <taxon>Pseudomonadati</taxon>
        <taxon>Pseudomonadota</taxon>
        <taxon>Alphaproteobacteria</taxon>
        <taxon>Rhodobacterales</taxon>
        <taxon>Paracoccaceae</taxon>
        <taxon>Parasedimentitalea</taxon>
    </lineage>
</organism>
<gene>
    <name evidence="5" type="ORF">DL239_09175</name>
</gene>
<evidence type="ECO:0000256" key="1">
    <source>
        <dbReference type="ARBA" id="ARBA00023015"/>
    </source>
</evidence>
<dbReference type="InterPro" id="IPR016032">
    <property type="entry name" value="Sig_transdc_resp-reg_C-effctor"/>
</dbReference>
<comment type="caution">
    <text evidence="5">The sequence shown here is derived from an EMBL/GenBank/DDBJ whole genome shotgun (WGS) entry which is preliminary data.</text>
</comment>
<dbReference type="CDD" id="cd06170">
    <property type="entry name" value="LuxR_C_like"/>
    <property type="match status" value="1"/>
</dbReference>
<keyword evidence="3" id="KW-0804">Transcription</keyword>
<proteinExistence type="predicted"/>
<evidence type="ECO:0000313" key="6">
    <source>
        <dbReference type="Proteomes" id="UP001429564"/>
    </source>
</evidence>
<dbReference type="SMART" id="SM00421">
    <property type="entry name" value="HTH_LUXR"/>
    <property type="match status" value="1"/>
</dbReference>
<sequence>MRNFDLRDGSCDGLRQSKTNRPCLSGLQKTVDPIMIIDQKMARALPPAAFDAAEVTRLTAAMGSPNYITAALNFAQPTTGASFISLFCQGDRDHPLLVDTACLLGQRRADRAAKGYERHSADDRNAAYLAGAEGNGDFLTVQHDDSIKSFTYRRDCYERPGISARISLIRRTPKFGLAVNLYSSIEDGPFTTAIHDAATSVLGVLLATSERHIAFSLRGNTWQGQDVQTRLAVNFPDLTNREREVAAMTIKGRTAAEIAEILGVAETTVITHRKRAYKRMNVSSLRELMATI</sequence>
<evidence type="ECO:0000313" key="5">
    <source>
        <dbReference type="EMBL" id="NIZ61147.1"/>
    </source>
</evidence>
<evidence type="ECO:0000259" key="4">
    <source>
        <dbReference type="PROSITE" id="PS50043"/>
    </source>
</evidence>
<protein>
    <recommendedName>
        <fullName evidence="4">HTH luxR-type domain-containing protein</fullName>
    </recommendedName>
</protein>
<keyword evidence="2" id="KW-0238">DNA-binding</keyword>
<keyword evidence="6" id="KW-1185">Reference proteome</keyword>
<evidence type="ECO:0000256" key="3">
    <source>
        <dbReference type="ARBA" id="ARBA00023163"/>
    </source>
</evidence>
<dbReference type="Pfam" id="PF00196">
    <property type="entry name" value="GerE"/>
    <property type="match status" value="1"/>
</dbReference>
<dbReference type="InterPro" id="IPR000792">
    <property type="entry name" value="Tscrpt_reg_LuxR_C"/>
</dbReference>
<dbReference type="SUPFAM" id="SSF46894">
    <property type="entry name" value="C-terminal effector domain of the bipartite response regulators"/>
    <property type="match status" value="1"/>
</dbReference>
<accession>A0ABX0W6D7</accession>
<dbReference type="Proteomes" id="UP001429564">
    <property type="component" value="Unassembled WGS sequence"/>
</dbReference>
<reference evidence="5 6" key="1">
    <citation type="submission" date="2018-05" db="EMBL/GenBank/DDBJ databases">
        <authorList>
            <person name="Zhang Y.-J."/>
        </authorList>
    </citation>
    <scope>NUCLEOTIDE SEQUENCE [LARGE SCALE GENOMIC DNA]</scope>
    <source>
        <strain evidence="5 6">CY04</strain>
    </source>
</reference>
<dbReference type="Gene3D" id="1.10.10.10">
    <property type="entry name" value="Winged helix-like DNA-binding domain superfamily/Winged helix DNA-binding domain"/>
    <property type="match status" value="1"/>
</dbReference>
<dbReference type="PROSITE" id="PS50043">
    <property type="entry name" value="HTH_LUXR_2"/>
    <property type="match status" value="1"/>
</dbReference>
<feature type="domain" description="HTH luxR-type" evidence="4">
    <location>
        <begin position="231"/>
        <end position="292"/>
    </location>
</feature>
<dbReference type="PRINTS" id="PR00038">
    <property type="entry name" value="HTHLUXR"/>
</dbReference>
<dbReference type="PANTHER" id="PTHR44688">
    <property type="entry name" value="DNA-BINDING TRANSCRIPTIONAL ACTIVATOR DEVR_DOSR"/>
    <property type="match status" value="1"/>
</dbReference>
<name>A0ABX0W6D7_9RHOB</name>
<dbReference type="InterPro" id="IPR036388">
    <property type="entry name" value="WH-like_DNA-bd_sf"/>
</dbReference>
<dbReference type="EMBL" id="QHLQ01000007">
    <property type="protein sequence ID" value="NIZ61147.1"/>
    <property type="molecule type" value="Genomic_DNA"/>
</dbReference>